<protein>
    <submittedName>
        <fullName evidence="1">Uncharacterized protein</fullName>
    </submittedName>
</protein>
<sequence length="150" mass="18163">MKKITPEKTEIPKPPIYNDSETVIEYKLRFDEYTLNLAKIKYDVILKFLNIWLNPYKIQLKKLTEFKRIDFDVITKNRKHNNSVLKEYSKELIEYFGIKSESYDTTKDDDIEDDEIISFVKKMLKKIDYDFTKKYVQDKTYFSIVCKRTL</sequence>
<name>A0A1V0SBW7_9VIRU</name>
<evidence type="ECO:0000313" key="1">
    <source>
        <dbReference type="EMBL" id="ARF09203.1"/>
    </source>
</evidence>
<dbReference type="EMBL" id="KY684084">
    <property type="protein sequence ID" value="ARF09203.1"/>
    <property type="molecule type" value="Genomic_DNA"/>
</dbReference>
<proteinExistence type="predicted"/>
<organism evidence="1">
    <name type="scientific">Catovirus CTV1</name>
    <dbReference type="NCBI Taxonomy" id="1977631"/>
    <lineage>
        <taxon>Viruses</taxon>
        <taxon>Varidnaviria</taxon>
        <taxon>Bamfordvirae</taxon>
        <taxon>Nucleocytoviricota</taxon>
        <taxon>Megaviricetes</taxon>
        <taxon>Imitervirales</taxon>
        <taxon>Mimiviridae</taxon>
        <taxon>Klosneuvirinae</taxon>
        <taxon>Catovirus</taxon>
    </lineage>
</organism>
<reference evidence="1" key="1">
    <citation type="journal article" date="2017" name="Science">
        <title>Giant viruses with an expanded complement of translation system components.</title>
        <authorList>
            <person name="Schulz F."/>
            <person name="Yutin N."/>
            <person name="Ivanova N.N."/>
            <person name="Ortega D.R."/>
            <person name="Lee T.K."/>
            <person name="Vierheilig J."/>
            <person name="Daims H."/>
            <person name="Horn M."/>
            <person name="Wagner M."/>
            <person name="Jensen G.J."/>
            <person name="Kyrpides N.C."/>
            <person name="Koonin E.V."/>
            <person name="Woyke T."/>
        </authorList>
    </citation>
    <scope>NUCLEOTIDE SEQUENCE</scope>
    <source>
        <strain evidence="1">CTV1</strain>
    </source>
</reference>
<accession>A0A1V0SBW7</accession>
<gene>
    <name evidence="1" type="ORF">Catovirus_2_152</name>
</gene>